<dbReference type="Pfam" id="PF05033">
    <property type="entry name" value="Pre-SET"/>
    <property type="match status" value="1"/>
</dbReference>
<dbReference type="SUPFAM" id="SSF82199">
    <property type="entry name" value="SET domain"/>
    <property type="match status" value="1"/>
</dbReference>
<organism evidence="6 7">
    <name type="scientific">Pristionchus pacificus</name>
    <name type="common">Parasitic nematode worm</name>
    <dbReference type="NCBI Taxonomy" id="54126"/>
    <lineage>
        <taxon>Eukaryota</taxon>
        <taxon>Metazoa</taxon>
        <taxon>Ecdysozoa</taxon>
        <taxon>Nematoda</taxon>
        <taxon>Chromadorea</taxon>
        <taxon>Rhabditida</taxon>
        <taxon>Rhabditina</taxon>
        <taxon>Diplogasteromorpha</taxon>
        <taxon>Diplogasteroidea</taxon>
        <taxon>Neodiplogasteridae</taxon>
        <taxon>Pristionchus</taxon>
    </lineage>
</organism>
<dbReference type="GO" id="GO:0046974">
    <property type="term" value="F:histone H3K9 methyltransferase activity"/>
    <property type="evidence" value="ECO:0000318"/>
    <property type="project" value="GO_Central"/>
</dbReference>
<accession>A0A2A6CGZ7</accession>
<dbReference type="PANTHER" id="PTHR46024">
    <property type="entry name" value="HISTONE-LYSINE N-METHYLTRANSFERASE EGGLESS"/>
    <property type="match status" value="1"/>
</dbReference>
<dbReference type="Proteomes" id="UP000005239">
    <property type="component" value="Unassembled WGS sequence"/>
</dbReference>
<evidence type="ECO:0000313" key="7">
    <source>
        <dbReference type="Proteomes" id="UP000005239"/>
    </source>
</evidence>
<accession>A0A8R1UXG7</accession>
<proteinExistence type="predicted"/>
<evidence type="ECO:0000256" key="1">
    <source>
        <dbReference type="ARBA" id="ARBA00004123"/>
    </source>
</evidence>
<evidence type="ECO:0000313" key="6">
    <source>
        <dbReference type="EnsemblMetazoa" id="PPA43093.1"/>
    </source>
</evidence>
<dbReference type="SMART" id="SM00468">
    <property type="entry name" value="PreSET"/>
    <property type="match status" value="1"/>
</dbReference>
<dbReference type="InterPro" id="IPR046341">
    <property type="entry name" value="SET_dom_sf"/>
</dbReference>
<dbReference type="GO" id="GO:0070828">
    <property type="term" value="P:heterochromatin organization"/>
    <property type="evidence" value="ECO:0000318"/>
    <property type="project" value="GO_Central"/>
</dbReference>
<dbReference type="InterPro" id="IPR007728">
    <property type="entry name" value="Pre-SET_dom"/>
</dbReference>
<dbReference type="AlphaFoldDB" id="A0A2A6CGZ7"/>
<keyword evidence="2" id="KW-0489">Methyltransferase</keyword>
<feature type="compositionally biased region" description="Basic residues" evidence="5">
    <location>
        <begin position="1"/>
        <end position="11"/>
    </location>
</feature>
<dbReference type="GO" id="GO:0005634">
    <property type="term" value="C:nucleus"/>
    <property type="evidence" value="ECO:0000318"/>
    <property type="project" value="GO_Central"/>
</dbReference>
<evidence type="ECO:0000256" key="3">
    <source>
        <dbReference type="ARBA" id="ARBA00022691"/>
    </source>
</evidence>
<gene>
    <name evidence="6" type="primary">WBGene00281462</name>
</gene>
<comment type="subcellular location">
    <subcellularLocation>
        <location evidence="1">Nucleus</location>
    </subcellularLocation>
</comment>
<dbReference type="PROSITE" id="PS50867">
    <property type="entry name" value="PRE_SET"/>
    <property type="match status" value="1"/>
</dbReference>
<reference evidence="7" key="1">
    <citation type="journal article" date="2008" name="Nat. Genet.">
        <title>The Pristionchus pacificus genome provides a unique perspective on nematode lifestyle and parasitism.</title>
        <authorList>
            <person name="Dieterich C."/>
            <person name="Clifton S.W."/>
            <person name="Schuster L.N."/>
            <person name="Chinwalla A."/>
            <person name="Delehaunty K."/>
            <person name="Dinkelacker I."/>
            <person name="Fulton L."/>
            <person name="Fulton R."/>
            <person name="Godfrey J."/>
            <person name="Minx P."/>
            <person name="Mitreva M."/>
            <person name="Roeseler W."/>
            <person name="Tian H."/>
            <person name="Witte H."/>
            <person name="Yang S.P."/>
            <person name="Wilson R.K."/>
            <person name="Sommer R.J."/>
        </authorList>
    </citation>
    <scope>NUCLEOTIDE SEQUENCE [LARGE SCALE GENOMIC DNA]</scope>
    <source>
        <strain evidence="7">PS312</strain>
    </source>
</reference>
<dbReference type="GO" id="GO:0032259">
    <property type="term" value="P:methylation"/>
    <property type="evidence" value="ECO:0007669"/>
    <property type="project" value="UniProtKB-KW"/>
</dbReference>
<dbReference type="EnsemblMetazoa" id="PPA43093.1">
    <property type="protein sequence ID" value="PPA43093.1"/>
    <property type="gene ID" value="WBGene00281462"/>
</dbReference>
<keyword evidence="2" id="KW-0808">Transferase</keyword>
<feature type="region of interest" description="Disordered" evidence="5">
    <location>
        <begin position="103"/>
        <end position="155"/>
    </location>
</feature>
<protein>
    <submittedName>
        <fullName evidence="6">Pre-SET domain-containing protein</fullName>
    </submittedName>
</protein>
<feature type="compositionally biased region" description="Acidic residues" evidence="5">
    <location>
        <begin position="42"/>
        <end position="55"/>
    </location>
</feature>
<keyword evidence="3" id="KW-0949">S-adenosyl-L-methionine</keyword>
<name>A0A2A6CGZ7_PRIPA</name>
<evidence type="ECO:0000256" key="2">
    <source>
        <dbReference type="ARBA" id="ARBA00022603"/>
    </source>
</evidence>
<sequence>SSRPSPKKLFSRRQPSLFDHQRRNLGMVNRPPPPASTIYLETDSEAEDNDDNGTIVIDEDDANEMEEVTEVHEQGGVEAEGGETEEEPSVMEIDVLTGEMSGLTLGDDNDDSSIQILEGNDDGNPNDDIIQLGDSEDEADGEGGATADDPNHESCTTTCLKGREQQLDRGVLRDSATSPFLVPILCGWQRKKKALRQTGSTGQRGMVVYYSPRLDLSCRLSSSHSRMDSTKRLPSHSIKVINELDEEGIPQFTYRPDRFPFDHRVVLTGSEFCAGCTCEDDCFDSVNCECQKLTFADSNKRSRGYKGKRLLKHVRSGVFECNANCKCNQNSCVNRVAQMGIILPLQVMKTANFGWGVRTVVDVPQGMFICSLSGPVITKAIADELGSDETYLAELDTCSLCQLVKFFKKDKCTETFFLDVKETGNIGRNWYGTTAGKSTMKIPEVSSAVADPLSASVFYCGRMIITTLAIARY</sequence>
<dbReference type="GO" id="GO:0008270">
    <property type="term" value="F:zinc ion binding"/>
    <property type="evidence" value="ECO:0007669"/>
    <property type="project" value="InterPro"/>
</dbReference>
<dbReference type="Gene3D" id="2.170.270.10">
    <property type="entry name" value="SET domain"/>
    <property type="match status" value="1"/>
</dbReference>
<reference evidence="6" key="2">
    <citation type="submission" date="2022-06" db="UniProtKB">
        <authorList>
            <consortium name="EnsemblMetazoa"/>
        </authorList>
    </citation>
    <scope>IDENTIFICATION</scope>
    <source>
        <strain evidence="6">PS312</strain>
    </source>
</reference>
<dbReference type="GO" id="GO:0010629">
    <property type="term" value="P:negative regulation of gene expression"/>
    <property type="evidence" value="ECO:0000318"/>
    <property type="project" value="GO_Central"/>
</dbReference>
<dbReference type="PANTHER" id="PTHR46024:SF1">
    <property type="entry name" value="HISTONE-LYSINE N-METHYLTRANSFERASE EGGLESS"/>
    <property type="match status" value="1"/>
</dbReference>
<evidence type="ECO:0000256" key="4">
    <source>
        <dbReference type="ARBA" id="ARBA00023242"/>
    </source>
</evidence>
<keyword evidence="4" id="KW-0539">Nucleus</keyword>
<feature type="region of interest" description="Disordered" evidence="5">
    <location>
        <begin position="1"/>
        <end position="55"/>
    </location>
</feature>
<keyword evidence="7" id="KW-1185">Reference proteome</keyword>
<dbReference type="OrthoDB" id="5856237at2759"/>
<dbReference type="InterPro" id="IPR051516">
    <property type="entry name" value="SETDB_methyltransferase"/>
</dbReference>
<evidence type="ECO:0000256" key="5">
    <source>
        <dbReference type="SAM" id="MobiDB-lite"/>
    </source>
</evidence>